<dbReference type="EMBL" id="CM044702">
    <property type="protein sequence ID" value="KAI5679382.1"/>
    <property type="molecule type" value="Genomic_DNA"/>
</dbReference>
<keyword evidence="2" id="KW-1185">Reference proteome</keyword>
<proteinExistence type="predicted"/>
<gene>
    <name evidence="1" type="ORF">M9H77_10332</name>
</gene>
<protein>
    <submittedName>
        <fullName evidence="1">Uncharacterized protein</fullName>
    </submittedName>
</protein>
<evidence type="ECO:0000313" key="2">
    <source>
        <dbReference type="Proteomes" id="UP001060085"/>
    </source>
</evidence>
<evidence type="ECO:0000313" key="1">
    <source>
        <dbReference type="EMBL" id="KAI5679382.1"/>
    </source>
</evidence>
<comment type="caution">
    <text evidence="1">The sequence shown here is derived from an EMBL/GenBank/DDBJ whole genome shotgun (WGS) entry which is preliminary data.</text>
</comment>
<organism evidence="1 2">
    <name type="scientific">Catharanthus roseus</name>
    <name type="common">Madagascar periwinkle</name>
    <name type="synonym">Vinca rosea</name>
    <dbReference type="NCBI Taxonomy" id="4058"/>
    <lineage>
        <taxon>Eukaryota</taxon>
        <taxon>Viridiplantae</taxon>
        <taxon>Streptophyta</taxon>
        <taxon>Embryophyta</taxon>
        <taxon>Tracheophyta</taxon>
        <taxon>Spermatophyta</taxon>
        <taxon>Magnoliopsida</taxon>
        <taxon>eudicotyledons</taxon>
        <taxon>Gunneridae</taxon>
        <taxon>Pentapetalae</taxon>
        <taxon>asterids</taxon>
        <taxon>lamiids</taxon>
        <taxon>Gentianales</taxon>
        <taxon>Apocynaceae</taxon>
        <taxon>Rauvolfioideae</taxon>
        <taxon>Vinceae</taxon>
        <taxon>Catharanthinae</taxon>
        <taxon>Catharanthus</taxon>
    </lineage>
</organism>
<name>A0ACC0C3C7_CATRO</name>
<accession>A0ACC0C3C7</accession>
<dbReference type="Proteomes" id="UP001060085">
    <property type="component" value="Linkage Group LG02"/>
</dbReference>
<reference evidence="2" key="1">
    <citation type="journal article" date="2023" name="Nat. Plants">
        <title>Single-cell RNA sequencing provides a high-resolution roadmap for understanding the multicellular compartmentation of specialized metabolism.</title>
        <authorList>
            <person name="Sun S."/>
            <person name="Shen X."/>
            <person name="Li Y."/>
            <person name="Li Y."/>
            <person name="Wang S."/>
            <person name="Li R."/>
            <person name="Zhang H."/>
            <person name="Shen G."/>
            <person name="Guo B."/>
            <person name="Wei J."/>
            <person name="Xu J."/>
            <person name="St-Pierre B."/>
            <person name="Chen S."/>
            <person name="Sun C."/>
        </authorList>
    </citation>
    <scope>NUCLEOTIDE SEQUENCE [LARGE SCALE GENOMIC DNA]</scope>
</reference>
<sequence>MWRSAAAAPSKSLAEFCGAEEDEVANSESGLLWQFEMADSFDFGDGSNDEARMESSSQDSECEFCEEPKWEWGWGCNNSTGECEVPKDKSTHLRRSSFLTHPDLTHEGLVKVIGYCYEGKTKSIIYDVNTLDRLEHYILREDYCGAQACQVLCPFA</sequence>